<dbReference type="EMBL" id="OZ034822">
    <property type="protein sequence ID" value="CAL1412159.1"/>
    <property type="molecule type" value="Genomic_DNA"/>
</dbReference>
<evidence type="ECO:0000313" key="2">
    <source>
        <dbReference type="Proteomes" id="UP001497516"/>
    </source>
</evidence>
<protein>
    <submittedName>
        <fullName evidence="1">Uncharacterized protein</fullName>
    </submittedName>
</protein>
<accession>A0AAV2GNA2</accession>
<dbReference type="Proteomes" id="UP001497516">
    <property type="component" value="Chromosome 9"/>
</dbReference>
<name>A0AAV2GNA2_9ROSI</name>
<reference evidence="1 2" key="1">
    <citation type="submission" date="2024-04" db="EMBL/GenBank/DDBJ databases">
        <authorList>
            <person name="Fracassetti M."/>
        </authorList>
    </citation>
    <scope>NUCLEOTIDE SEQUENCE [LARGE SCALE GENOMIC DNA]</scope>
</reference>
<organism evidence="1 2">
    <name type="scientific">Linum trigynum</name>
    <dbReference type="NCBI Taxonomy" id="586398"/>
    <lineage>
        <taxon>Eukaryota</taxon>
        <taxon>Viridiplantae</taxon>
        <taxon>Streptophyta</taxon>
        <taxon>Embryophyta</taxon>
        <taxon>Tracheophyta</taxon>
        <taxon>Spermatophyta</taxon>
        <taxon>Magnoliopsida</taxon>
        <taxon>eudicotyledons</taxon>
        <taxon>Gunneridae</taxon>
        <taxon>Pentapetalae</taxon>
        <taxon>rosids</taxon>
        <taxon>fabids</taxon>
        <taxon>Malpighiales</taxon>
        <taxon>Linaceae</taxon>
        <taxon>Linum</taxon>
    </lineage>
</organism>
<keyword evidence="2" id="KW-1185">Reference proteome</keyword>
<evidence type="ECO:0000313" key="1">
    <source>
        <dbReference type="EMBL" id="CAL1412159.1"/>
    </source>
</evidence>
<dbReference type="AlphaFoldDB" id="A0AAV2GNA2"/>
<proteinExistence type="predicted"/>
<gene>
    <name evidence="1" type="ORF">LTRI10_LOCUS51469</name>
</gene>
<sequence>MSQYQKIPIIFINIFPPRSIYVPILTLASKFSFSYRGGFLLLLAYSETWRRWQKPQRDWATMAKRFSEPSDLELLPFPVAAAVAASSSSLSVFTVRVPTKALADYLQSINSDGDGTSGGGLLGGEEEGSWKQINGDY</sequence>